<dbReference type="SUPFAM" id="SSF47226">
    <property type="entry name" value="Histidine-containing phosphotransfer domain, HPT domain"/>
    <property type="match status" value="1"/>
</dbReference>
<gene>
    <name evidence="3" type="ORF">dsat_0746</name>
</gene>
<sequence length="118" mass="12568">MNLDDLPVVEQTRSLARVGGDMELLQELYGVFASVAPERIMELREALAAGETNAIWRAAHSLKGECGAVGAERCREAAARLEDAARVGDLVSARSLLPLVERGLAEVLGSLALGRVDI</sequence>
<proteinExistence type="predicted"/>
<reference evidence="3 4" key="1">
    <citation type="journal article" date="2013" name="Genome Announc.">
        <title>Draft genome sequences for three mercury-methylating, sulfate-reducing bacteria.</title>
        <authorList>
            <person name="Brown S.D."/>
            <person name="Hurt R.A.Jr."/>
            <person name="Gilmour C.C."/>
            <person name="Elias D.A."/>
        </authorList>
    </citation>
    <scope>NUCLEOTIDE SEQUENCE [LARGE SCALE GENOMIC DNA]</scope>
    <source>
        <strain evidence="3 4">DSM 16529</strain>
    </source>
</reference>
<protein>
    <submittedName>
        <fullName evidence="3">Hpt protein</fullName>
    </submittedName>
</protein>
<dbReference type="EMBL" id="ATHI01000027">
    <property type="protein sequence ID" value="EPR32394.1"/>
    <property type="molecule type" value="Genomic_DNA"/>
</dbReference>
<evidence type="ECO:0000256" key="1">
    <source>
        <dbReference type="PROSITE-ProRule" id="PRU00110"/>
    </source>
</evidence>
<evidence type="ECO:0000259" key="2">
    <source>
        <dbReference type="PROSITE" id="PS50894"/>
    </source>
</evidence>
<dbReference type="RefSeq" id="WP_020887443.1">
    <property type="nucleotide sequence ID" value="NZ_ATHI01000027.1"/>
</dbReference>
<feature type="modified residue" description="Phosphohistidine" evidence="1">
    <location>
        <position position="60"/>
    </location>
</feature>
<dbReference type="InterPro" id="IPR036641">
    <property type="entry name" value="HPT_dom_sf"/>
</dbReference>
<dbReference type="Proteomes" id="UP000014975">
    <property type="component" value="Unassembled WGS sequence"/>
</dbReference>
<dbReference type="SMART" id="SM00073">
    <property type="entry name" value="HPT"/>
    <property type="match status" value="1"/>
</dbReference>
<keyword evidence="1" id="KW-0597">Phosphoprotein</keyword>
<dbReference type="PATRIC" id="fig|1121439.3.peg.2108"/>
<dbReference type="GO" id="GO:0004672">
    <property type="term" value="F:protein kinase activity"/>
    <property type="evidence" value="ECO:0007669"/>
    <property type="project" value="UniProtKB-ARBA"/>
</dbReference>
<feature type="domain" description="HPt" evidence="2">
    <location>
        <begin position="21"/>
        <end position="111"/>
    </location>
</feature>
<dbReference type="AlphaFoldDB" id="S7UF00"/>
<dbReference type="STRING" id="1121439.dsat_0746"/>
<evidence type="ECO:0000313" key="4">
    <source>
        <dbReference type="Proteomes" id="UP000014975"/>
    </source>
</evidence>
<dbReference type="GO" id="GO:0000160">
    <property type="term" value="P:phosphorelay signal transduction system"/>
    <property type="evidence" value="ECO:0007669"/>
    <property type="project" value="InterPro"/>
</dbReference>
<dbReference type="Pfam" id="PF01627">
    <property type="entry name" value="Hpt"/>
    <property type="match status" value="1"/>
</dbReference>
<keyword evidence="4" id="KW-1185">Reference proteome</keyword>
<accession>S7UF00</accession>
<evidence type="ECO:0000313" key="3">
    <source>
        <dbReference type="EMBL" id="EPR32394.1"/>
    </source>
</evidence>
<name>S7UF00_9BACT</name>
<comment type="caution">
    <text evidence="3">The sequence shown here is derived from an EMBL/GenBank/DDBJ whole genome shotgun (WGS) entry which is preliminary data.</text>
</comment>
<dbReference type="CDD" id="cd00088">
    <property type="entry name" value="HPT"/>
    <property type="match status" value="1"/>
</dbReference>
<dbReference type="InterPro" id="IPR008207">
    <property type="entry name" value="Sig_transdc_His_kin_Hpt_dom"/>
</dbReference>
<dbReference type="PROSITE" id="PS50894">
    <property type="entry name" value="HPT"/>
    <property type="match status" value="1"/>
</dbReference>
<organism evidence="3 4">
    <name type="scientific">Alkalidesulfovibrio alkalitolerans DSM 16529</name>
    <dbReference type="NCBI Taxonomy" id="1121439"/>
    <lineage>
        <taxon>Bacteria</taxon>
        <taxon>Pseudomonadati</taxon>
        <taxon>Thermodesulfobacteriota</taxon>
        <taxon>Desulfovibrionia</taxon>
        <taxon>Desulfovibrionales</taxon>
        <taxon>Desulfovibrionaceae</taxon>
        <taxon>Alkalidesulfovibrio</taxon>
    </lineage>
</organism>
<dbReference type="Gene3D" id="1.20.120.160">
    <property type="entry name" value="HPT domain"/>
    <property type="match status" value="1"/>
</dbReference>
<dbReference type="eggNOG" id="COG2198">
    <property type="taxonomic scope" value="Bacteria"/>
</dbReference>